<gene>
    <name evidence="3" type="ORF">CAUJ_LOCUS4213</name>
</gene>
<dbReference type="AlphaFoldDB" id="A0A8S1GZG1"/>
<dbReference type="EMBL" id="CAJGYM010000008">
    <property type="protein sequence ID" value="CAD6188294.1"/>
    <property type="molecule type" value="Genomic_DNA"/>
</dbReference>
<organism evidence="3 4">
    <name type="scientific">Caenorhabditis auriculariae</name>
    <dbReference type="NCBI Taxonomy" id="2777116"/>
    <lineage>
        <taxon>Eukaryota</taxon>
        <taxon>Metazoa</taxon>
        <taxon>Ecdysozoa</taxon>
        <taxon>Nematoda</taxon>
        <taxon>Chromadorea</taxon>
        <taxon>Rhabditida</taxon>
        <taxon>Rhabditina</taxon>
        <taxon>Rhabditomorpha</taxon>
        <taxon>Rhabditoidea</taxon>
        <taxon>Rhabditidae</taxon>
        <taxon>Peloderinae</taxon>
        <taxon>Caenorhabditis</taxon>
    </lineage>
</organism>
<evidence type="ECO:0000313" key="4">
    <source>
        <dbReference type="Proteomes" id="UP000835052"/>
    </source>
</evidence>
<feature type="compositionally biased region" description="Acidic residues" evidence="1">
    <location>
        <begin position="159"/>
        <end position="181"/>
    </location>
</feature>
<dbReference type="OrthoDB" id="510958at2759"/>
<evidence type="ECO:0000259" key="2">
    <source>
        <dbReference type="Pfam" id="PF13867"/>
    </source>
</evidence>
<protein>
    <recommendedName>
        <fullName evidence="2">Histone deacetylase complex subunit SAP30 Sin3 binding domain-containing protein</fullName>
    </recommendedName>
</protein>
<reference evidence="3" key="1">
    <citation type="submission" date="2020-10" db="EMBL/GenBank/DDBJ databases">
        <authorList>
            <person name="Kikuchi T."/>
        </authorList>
    </citation>
    <scope>NUCLEOTIDE SEQUENCE</scope>
    <source>
        <strain evidence="3">NKZ352</strain>
    </source>
</reference>
<evidence type="ECO:0000256" key="1">
    <source>
        <dbReference type="SAM" id="MobiDB-lite"/>
    </source>
</evidence>
<accession>A0A8S1GZG1</accession>
<feature type="region of interest" description="Disordered" evidence="1">
    <location>
        <begin position="302"/>
        <end position="331"/>
    </location>
</feature>
<feature type="region of interest" description="Disordered" evidence="1">
    <location>
        <begin position="159"/>
        <end position="184"/>
    </location>
</feature>
<evidence type="ECO:0000313" key="3">
    <source>
        <dbReference type="EMBL" id="CAD6188294.1"/>
    </source>
</evidence>
<dbReference type="Proteomes" id="UP000835052">
    <property type="component" value="Unassembled WGS sequence"/>
</dbReference>
<comment type="caution">
    <text evidence="3">The sequence shown here is derived from an EMBL/GenBank/DDBJ whole genome shotgun (WGS) entry which is preliminary data.</text>
</comment>
<name>A0A8S1GZG1_9PELO</name>
<dbReference type="InterPro" id="IPR038291">
    <property type="entry name" value="SAP30_C_sf"/>
</dbReference>
<feature type="compositionally biased region" description="Acidic residues" evidence="1">
    <location>
        <begin position="195"/>
        <end position="204"/>
    </location>
</feature>
<feature type="domain" description="Histone deacetylase complex subunit SAP30 Sin3 binding" evidence="2">
    <location>
        <begin position="418"/>
        <end position="454"/>
    </location>
</feature>
<sequence length="474" mass="54614">MNLTPYAEEILNKFNKFRENRKRELAVLSPAERLKRKVPEIYWEKNVYEVGPPINPADKYTDERNRCCLRYKGSFPPRCERQSAFHRLFTAEFKDKIYAGGLYNLEKDPLATHSFMCLYHCRLIQLTKKFPSEKVMVDFATQPELNSEALLWGSKPFVEPEENTEEESESDSSNSDSDEEMKEEKYCAPLNMSDFDTEDSDESDTASALSDCSSLEPIPAALLLLLKTVSSGYSPEFVKNTIEKPSIVKVVQQRVLFYDEKRDARIEVSESDFARILQANDDLERQEREELAVVRAYMYNEDADDEAEEDVEDEEEEPPEKEVVDDDDDCEEDEDVRAALDVLVEDLVENSPLLQAEDDTELWRQEALDTSNADAARAREENVRELARRRRRKAFLRFGRPEDVVKTSPVPISHMSAASLRRYRQAFNIPTKSSATKSSMQEGLRKHFELLPVDAFNDFPAFVSVARRGENNVE</sequence>
<proteinExistence type="predicted"/>
<dbReference type="InterPro" id="IPR025718">
    <property type="entry name" value="SAP30_Sin3-bd"/>
</dbReference>
<dbReference type="Gene3D" id="6.10.160.20">
    <property type="match status" value="1"/>
</dbReference>
<dbReference type="Pfam" id="PF13867">
    <property type="entry name" value="SAP30_Sin3_bdg"/>
    <property type="match status" value="1"/>
</dbReference>
<feature type="region of interest" description="Disordered" evidence="1">
    <location>
        <begin position="192"/>
        <end position="211"/>
    </location>
</feature>
<keyword evidence="4" id="KW-1185">Reference proteome</keyword>